<feature type="compositionally biased region" description="Basic and acidic residues" evidence="1">
    <location>
        <begin position="159"/>
        <end position="169"/>
    </location>
</feature>
<feature type="compositionally biased region" description="Acidic residues" evidence="1">
    <location>
        <begin position="471"/>
        <end position="480"/>
    </location>
</feature>
<dbReference type="GO" id="GO:0017025">
    <property type="term" value="F:TBP-class protein binding"/>
    <property type="evidence" value="ECO:0007669"/>
    <property type="project" value="TreeGrafter"/>
</dbReference>
<dbReference type="AlphaFoldDB" id="A0A178EVJ8"/>
<dbReference type="Pfam" id="PF04090">
    <property type="entry name" value="Rrn11"/>
    <property type="match status" value="1"/>
</dbReference>
<feature type="compositionally biased region" description="Acidic residues" evidence="1">
    <location>
        <begin position="90"/>
        <end position="104"/>
    </location>
</feature>
<proteinExistence type="predicted"/>
<feature type="region of interest" description="Disordered" evidence="1">
    <location>
        <begin position="361"/>
        <end position="398"/>
    </location>
</feature>
<name>A0A178EVJ8_TRIRU</name>
<reference evidence="2 3" key="1">
    <citation type="submission" date="2016-05" db="EMBL/GenBank/DDBJ databases">
        <title>Genome sequencing of Trichophyton rubrum CMCC(F)T1i isolated from hair.</title>
        <authorList>
            <person name="Zhan P."/>
            <person name="Tao Y."/>
            <person name="Liu W."/>
        </authorList>
    </citation>
    <scope>NUCLEOTIDE SEQUENCE [LARGE SCALE GENOMIC DNA]</scope>
    <source>
        <strain evidence="3">CMCC(F)T1i</strain>
    </source>
</reference>
<comment type="caution">
    <text evidence="2">The sequence shown here is derived from an EMBL/GenBank/DDBJ whole genome shotgun (WGS) entry which is preliminary data.</text>
</comment>
<sequence>MRFSMNTTMELLKGGCQRLSSRESTGSLDTAAHRLKQLEDLHFMSANAYSEQAASYFALPLPLWQQPVSYRTAKYEHLKQRGRLRKEHDDDNEDSDQEGSDGYETDSAIQSEPESRDKQQKKRQSSPRIPLVLSPGEAHQYRISGLPTYRELPGGKFPHKADLDDHDFLDSDDEADSNQDGENSLTTKRKSAKSLNNRQRIEAELSRLNPPIYLAGGNPAKKNTLRLHHLSVVTAILHRCLMEGDYLRAGRALGLILRDNFGGHPVDVRNSGRWATGAEILLQTGSNASKPADASNRNHATDGDRAWFTREGFQRAKEYYERLIIQYQYRKAAPNALSPLHFYPAMFGLWISVSQEESRLAREAGEPTRSPGASVVDSNDYADPDTRMEEYTERDEKSLDDKKATIDACFKELKDAQQIARQMDDLLVSPPFSDSHELLRLRGMVSQWIGDLYLSSVLPNGDESGLAGMKDDDEGEDSFQDDGGGSGNAHLDAKILRIEIDAAKEKRLAEFEKAKSFFNKAQARFERNQSSVVTL</sequence>
<dbReference type="PANTHER" id="PTHR28244:SF1">
    <property type="entry name" value="RNA POLYMERASE I-SPECIFIC TRANSCRIPTION INITIATION FACTOR RRN11"/>
    <property type="match status" value="1"/>
</dbReference>
<dbReference type="Proteomes" id="UP000243015">
    <property type="component" value="Unassembled WGS sequence"/>
</dbReference>
<dbReference type="InterPro" id="IPR007224">
    <property type="entry name" value="TIF_Rrn11"/>
</dbReference>
<feature type="compositionally biased region" description="Basic and acidic residues" evidence="1">
    <location>
        <begin position="384"/>
        <end position="398"/>
    </location>
</feature>
<dbReference type="PANTHER" id="PTHR28244">
    <property type="entry name" value="RNA POLYMERASE I-SPECIFIC TRANSCRIPTION INITIATION FACTOR RRN11"/>
    <property type="match status" value="1"/>
</dbReference>
<dbReference type="InterPro" id="IPR053029">
    <property type="entry name" value="RNA_pol_I-specific_init_factor"/>
</dbReference>
<evidence type="ECO:0000256" key="1">
    <source>
        <dbReference type="SAM" id="MobiDB-lite"/>
    </source>
</evidence>
<accession>A0A178EVJ8</accession>
<protein>
    <submittedName>
        <fullName evidence="2">Uncharacterized protein</fullName>
    </submittedName>
</protein>
<dbReference type="GO" id="GO:0070860">
    <property type="term" value="C:RNA polymerase I core factor complex"/>
    <property type="evidence" value="ECO:0007669"/>
    <property type="project" value="TreeGrafter"/>
</dbReference>
<feature type="compositionally biased region" description="Acidic residues" evidence="1">
    <location>
        <begin position="170"/>
        <end position="179"/>
    </location>
</feature>
<dbReference type="VEuPathDB" id="FungiDB:TERG_05594"/>
<dbReference type="GO" id="GO:0042790">
    <property type="term" value="P:nucleolar large rRNA transcription by RNA polymerase I"/>
    <property type="evidence" value="ECO:0007669"/>
    <property type="project" value="TreeGrafter"/>
</dbReference>
<dbReference type="GO" id="GO:0001164">
    <property type="term" value="F:RNA polymerase I core promoter sequence-specific DNA binding"/>
    <property type="evidence" value="ECO:0007669"/>
    <property type="project" value="InterPro"/>
</dbReference>
<dbReference type="EMBL" id="LHPM01000017">
    <property type="protein sequence ID" value="OAL64130.1"/>
    <property type="molecule type" value="Genomic_DNA"/>
</dbReference>
<evidence type="ECO:0000313" key="2">
    <source>
        <dbReference type="EMBL" id="OAL64130.1"/>
    </source>
</evidence>
<dbReference type="GO" id="GO:0001181">
    <property type="term" value="F:RNA polymerase I general transcription initiation factor activity"/>
    <property type="evidence" value="ECO:0007669"/>
    <property type="project" value="InterPro"/>
</dbReference>
<feature type="region of interest" description="Disordered" evidence="1">
    <location>
        <begin position="81"/>
        <end position="197"/>
    </location>
</feature>
<gene>
    <name evidence="2" type="ORF">A7C99_4786</name>
</gene>
<organism evidence="2 3">
    <name type="scientific">Trichophyton rubrum</name>
    <name type="common">Athlete's foot fungus</name>
    <name type="synonym">Epidermophyton rubrum</name>
    <dbReference type="NCBI Taxonomy" id="5551"/>
    <lineage>
        <taxon>Eukaryota</taxon>
        <taxon>Fungi</taxon>
        <taxon>Dikarya</taxon>
        <taxon>Ascomycota</taxon>
        <taxon>Pezizomycotina</taxon>
        <taxon>Eurotiomycetes</taxon>
        <taxon>Eurotiomycetidae</taxon>
        <taxon>Onygenales</taxon>
        <taxon>Arthrodermataceae</taxon>
        <taxon>Trichophyton</taxon>
    </lineage>
</organism>
<evidence type="ECO:0000313" key="3">
    <source>
        <dbReference type="Proteomes" id="UP000243015"/>
    </source>
</evidence>
<feature type="region of interest" description="Disordered" evidence="1">
    <location>
        <begin position="464"/>
        <end position="487"/>
    </location>
</feature>